<dbReference type="GO" id="GO:0003824">
    <property type="term" value="F:catalytic activity"/>
    <property type="evidence" value="ECO:0007669"/>
    <property type="project" value="UniProtKB-ARBA"/>
</dbReference>
<dbReference type="EMBL" id="JBJUIK010000016">
    <property type="protein sequence ID" value="KAL3499743.1"/>
    <property type="molecule type" value="Genomic_DNA"/>
</dbReference>
<reference evidence="2 3" key="1">
    <citation type="submission" date="2024-11" db="EMBL/GenBank/DDBJ databases">
        <title>A near-complete genome assembly of Cinchona calisaya.</title>
        <authorList>
            <person name="Lian D.C."/>
            <person name="Zhao X.W."/>
            <person name="Wei L."/>
        </authorList>
    </citation>
    <scope>NUCLEOTIDE SEQUENCE [LARGE SCALE GENOMIC DNA]</scope>
    <source>
        <tissue evidence="2">Nenye</tissue>
    </source>
</reference>
<dbReference type="SUPFAM" id="SSF53098">
    <property type="entry name" value="Ribonuclease H-like"/>
    <property type="match status" value="1"/>
</dbReference>
<name>A0ABD2Y225_9GENT</name>
<dbReference type="InterPro" id="IPR009027">
    <property type="entry name" value="Ribosomal_bL9/RNase_H1_N"/>
</dbReference>
<dbReference type="Gene3D" id="3.40.970.10">
    <property type="entry name" value="Ribonuclease H1, N-terminal domain"/>
    <property type="match status" value="1"/>
</dbReference>
<dbReference type="CDD" id="cd09279">
    <property type="entry name" value="RNase_HI_like"/>
    <property type="match status" value="1"/>
</dbReference>
<dbReference type="PANTHER" id="PTHR46387:SF2">
    <property type="entry name" value="RIBONUCLEASE HI"/>
    <property type="match status" value="1"/>
</dbReference>
<dbReference type="InterPro" id="IPR012337">
    <property type="entry name" value="RNaseH-like_sf"/>
</dbReference>
<gene>
    <name evidence="2" type="ORF">ACH5RR_038836</name>
</gene>
<dbReference type="Pfam" id="PF13456">
    <property type="entry name" value="RVT_3"/>
    <property type="match status" value="1"/>
</dbReference>
<dbReference type="InterPro" id="IPR002156">
    <property type="entry name" value="RNaseH_domain"/>
</dbReference>
<dbReference type="InterPro" id="IPR037056">
    <property type="entry name" value="RNase_H1_N_sf"/>
</dbReference>
<evidence type="ECO:0000313" key="3">
    <source>
        <dbReference type="Proteomes" id="UP001630127"/>
    </source>
</evidence>
<feature type="domain" description="RNase H type-1" evidence="1">
    <location>
        <begin position="189"/>
        <end position="324"/>
    </location>
</feature>
<dbReference type="PROSITE" id="PS50879">
    <property type="entry name" value="RNASE_H_1"/>
    <property type="match status" value="1"/>
</dbReference>
<dbReference type="Proteomes" id="UP001630127">
    <property type="component" value="Unassembled WGS sequence"/>
</dbReference>
<proteinExistence type="predicted"/>
<protein>
    <recommendedName>
        <fullName evidence="1">RNase H type-1 domain-containing protein</fullName>
    </recommendedName>
</protein>
<comment type="caution">
    <text evidence="2">The sequence shown here is derived from an EMBL/GenBank/DDBJ whole genome shotgun (WGS) entry which is preliminary data.</text>
</comment>
<sequence length="332" mass="36717">MSSLFNAYFSVLFPRASRVVVRRAICGFSSPSWKRSFQYVGIRAANLEFLSTRIRCQYYSSKKSSKKKKSESKAVMKEEKEAFFVVRKGDIVGVYKSLSDCQAQVGSSVCDPPVSVYKGHAMPKDAEKYLQSCGLKNALYSFKAEDLTDGLFGSLLPCHSYQLPSPSRGETSSEIVSKKRPHEALWSGSGRSCTLEFDGASKGNPGQAGAGVVLRADDGSLSCRLREGLGIATCNAAEYRAIILGLKYALDKGFTNIRVRGDSKLVCMQIQGLWKVKNQNIAILYEEAKRLKDKFMSFQIFHVLRDSNSEADEQANLAAKLADGQIQEEMDK</sequence>
<accession>A0ABD2Y225</accession>
<dbReference type="PANTHER" id="PTHR46387">
    <property type="entry name" value="POLYNUCLEOTIDYL TRANSFERASE, RIBONUCLEASE H-LIKE SUPERFAMILY PROTEIN"/>
    <property type="match status" value="1"/>
</dbReference>
<organism evidence="2 3">
    <name type="scientific">Cinchona calisaya</name>
    <dbReference type="NCBI Taxonomy" id="153742"/>
    <lineage>
        <taxon>Eukaryota</taxon>
        <taxon>Viridiplantae</taxon>
        <taxon>Streptophyta</taxon>
        <taxon>Embryophyta</taxon>
        <taxon>Tracheophyta</taxon>
        <taxon>Spermatophyta</taxon>
        <taxon>Magnoliopsida</taxon>
        <taxon>eudicotyledons</taxon>
        <taxon>Gunneridae</taxon>
        <taxon>Pentapetalae</taxon>
        <taxon>asterids</taxon>
        <taxon>lamiids</taxon>
        <taxon>Gentianales</taxon>
        <taxon>Rubiaceae</taxon>
        <taxon>Cinchonoideae</taxon>
        <taxon>Cinchoneae</taxon>
        <taxon>Cinchona</taxon>
    </lineage>
</organism>
<dbReference type="AlphaFoldDB" id="A0ABD2Y225"/>
<dbReference type="FunFam" id="3.30.420.10:FF:000076">
    <property type="entry name" value="RBR-type E3 ubiquitin transferase"/>
    <property type="match status" value="1"/>
</dbReference>
<keyword evidence="3" id="KW-1185">Reference proteome</keyword>
<dbReference type="SUPFAM" id="SSF55658">
    <property type="entry name" value="L9 N-domain-like"/>
    <property type="match status" value="1"/>
</dbReference>
<evidence type="ECO:0000313" key="2">
    <source>
        <dbReference type="EMBL" id="KAL3499743.1"/>
    </source>
</evidence>
<dbReference type="InterPro" id="IPR036397">
    <property type="entry name" value="RNaseH_sf"/>
</dbReference>
<dbReference type="Gene3D" id="3.30.420.10">
    <property type="entry name" value="Ribonuclease H-like superfamily/Ribonuclease H"/>
    <property type="match status" value="1"/>
</dbReference>
<evidence type="ECO:0000259" key="1">
    <source>
        <dbReference type="PROSITE" id="PS50879"/>
    </source>
</evidence>